<protein>
    <recommendedName>
        <fullName evidence="8 9">Outer membrane protein assembly factor BamA</fullName>
    </recommendedName>
</protein>
<evidence type="ECO:0000256" key="4">
    <source>
        <dbReference type="ARBA" id="ARBA00022729"/>
    </source>
</evidence>
<dbReference type="InterPro" id="IPR034746">
    <property type="entry name" value="POTRA"/>
</dbReference>
<dbReference type="GO" id="GO:0043165">
    <property type="term" value="P:Gram-negative-bacterium-type cell outer membrane assembly"/>
    <property type="evidence" value="ECO:0007669"/>
    <property type="project" value="UniProtKB-UniRule"/>
</dbReference>
<reference evidence="12 13" key="1">
    <citation type="submission" date="2017-05" db="EMBL/GenBank/DDBJ databases">
        <title>Comparative genomic and metabolic analysis of manganese-oxidizing mechanisms in Celeribater manganoxidans DY25T: its adaption to the environment of polymetallic nodule.</title>
        <authorList>
            <person name="Wang X."/>
        </authorList>
    </citation>
    <scope>NUCLEOTIDE SEQUENCE [LARGE SCALE GENOMIC DNA]</scope>
    <source>
        <strain evidence="12 13">DY25</strain>
    </source>
</reference>
<dbReference type="PROSITE" id="PS51779">
    <property type="entry name" value="POTRA"/>
    <property type="match status" value="3"/>
</dbReference>
<evidence type="ECO:0000313" key="12">
    <source>
        <dbReference type="EMBL" id="ATI41881.1"/>
    </source>
</evidence>
<dbReference type="PANTHER" id="PTHR12815">
    <property type="entry name" value="SORTING AND ASSEMBLY MACHINERY SAMM50 PROTEIN FAMILY MEMBER"/>
    <property type="match status" value="1"/>
</dbReference>
<keyword evidence="5 8" id="KW-0677">Repeat</keyword>
<keyword evidence="13" id="KW-1185">Reference proteome</keyword>
<name>A0A291LYV7_9RHOB</name>
<evidence type="ECO:0000256" key="6">
    <source>
        <dbReference type="ARBA" id="ARBA00023136"/>
    </source>
</evidence>
<dbReference type="OrthoDB" id="9803054at2"/>
<comment type="subunit">
    <text evidence="8">Part of the Bam complex.</text>
</comment>
<dbReference type="GO" id="GO:0051205">
    <property type="term" value="P:protein insertion into membrane"/>
    <property type="evidence" value="ECO:0007669"/>
    <property type="project" value="UniProtKB-UniRule"/>
</dbReference>
<dbReference type="GO" id="GO:0009279">
    <property type="term" value="C:cell outer membrane"/>
    <property type="evidence" value="ECO:0007669"/>
    <property type="project" value="UniProtKB-SubCell"/>
</dbReference>
<dbReference type="PANTHER" id="PTHR12815:SF23">
    <property type="entry name" value="OUTER MEMBRANE PROTEIN ASSEMBLY FACTOR BAMA"/>
    <property type="match status" value="1"/>
</dbReference>
<evidence type="ECO:0000256" key="5">
    <source>
        <dbReference type="ARBA" id="ARBA00022737"/>
    </source>
</evidence>
<dbReference type="NCBIfam" id="TIGR03303">
    <property type="entry name" value="OM_YaeT"/>
    <property type="match status" value="1"/>
</dbReference>
<proteinExistence type="inferred from homology"/>
<evidence type="ECO:0000259" key="11">
    <source>
        <dbReference type="PROSITE" id="PS51779"/>
    </source>
</evidence>
<dbReference type="RefSeq" id="WP_097373194.1">
    <property type="nucleotide sequence ID" value="NZ_CP021404.1"/>
</dbReference>
<dbReference type="AlphaFoldDB" id="A0A291LYV7"/>
<feature type="domain" description="POTRA" evidence="11">
    <location>
        <begin position="113"/>
        <end position="190"/>
    </location>
</feature>
<comment type="similarity">
    <text evidence="8">Belongs to the BamA family.</text>
</comment>
<dbReference type="Pfam" id="PF01103">
    <property type="entry name" value="Omp85"/>
    <property type="match status" value="1"/>
</dbReference>
<keyword evidence="4 8" id="KW-0732">Signal</keyword>
<keyword evidence="3 8" id="KW-0812">Transmembrane</keyword>
<evidence type="ECO:0000256" key="10">
    <source>
        <dbReference type="SAM" id="Phobius"/>
    </source>
</evidence>
<dbReference type="InterPro" id="IPR010827">
    <property type="entry name" value="BamA/TamA_POTRA"/>
</dbReference>
<evidence type="ECO:0000256" key="2">
    <source>
        <dbReference type="ARBA" id="ARBA00022452"/>
    </source>
</evidence>
<dbReference type="InterPro" id="IPR000184">
    <property type="entry name" value="Bac_surfAg_D15"/>
</dbReference>
<feature type="domain" description="POTRA" evidence="11">
    <location>
        <begin position="366"/>
        <end position="439"/>
    </location>
</feature>
<keyword evidence="10" id="KW-1133">Transmembrane helix</keyword>
<sequence length="778" mass="85218">MAGAQKTGGRTLVGRNGLQKVAVATFLGLSTASIAGLGPVAAQSYSFTDVVIEGNQRVSPASIVSYAGIGRGEQVSAAQLNAAYQGIVNSGLFETVNIEPRGNTLVITVQEYPTINVINFEGNRRMDDEELQALIKSTSRRVYSPTQAEADAAAITQAYASAGRLAATVEPVIIRRSDNRVDLVFEVTEGKVVEIERLAFAGNRAFSDSRLRRVLSTKQAGIFRALVQSDTFIAERIEFDKQVLRDFYLSRGYIDFQTLSTTTELTRNRNAFLLTFNVREGQQFRLGRVTVTSEIEGVNAAAYREAIRAGEGSVYSPSILENNVARMETLAVEQGVNFVRVDPQITRNERDLTLDVNYVITRGPRVFVERIDIEGNTTTLDRVVRREFTSVEGDPFNPRAIRQSAERIRALGFFSNAEVQAREGSAPDQVIVDVDVEEQPTGSLGFGVSYGVNTGVGLNASFSESNFLGRGQAISFGINTTTDSRALNFSFAEPAFLGRDLRAGVAFNYRESTSDDADYNTRIGSFGPFIDFPLAERSRLRLRFSGNYKELSNVDTDNSFILQQEEGSYSTGEVGYTYSFDSRNSGLDPNAGVLVRFSQDFGFGDKSYVRTTALVAAEKAVLNEDVTLRAEFEGGALSYFDGGSTVLDRFDLNGKIRGFENNGLGPRDLNAPDEDALKGEMFAVARFEADFPLGLPEEYGINGGVFFDVGSVWGLSDTAGGEDGSDEVDDAFYLRSSLGVSLFWDTPIGPLRFNFAKPIVKKDYDEEQPFDLTISTRF</sequence>
<dbReference type="Pfam" id="PF07244">
    <property type="entry name" value="POTRA"/>
    <property type="match status" value="3"/>
</dbReference>
<dbReference type="KEGG" id="cmag:CBW24_07630"/>
<feature type="transmembrane region" description="Helical" evidence="10">
    <location>
        <begin position="21"/>
        <end position="42"/>
    </location>
</feature>
<evidence type="ECO:0000256" key="7">
    <source>
        <dbReference type="ARBA" id="ARBA00023237"/>
    </source>
</evidence>
<dbReference type="Gene3D" id="3.10.20.310">
    <property type="entry name" value="membrane protein fhac"/>
    <property type="match status" value="5"/>
</dbReference>
<evidence type="ECO:0000256" key="3">
    <source>
        <dbReference type="ARBA" id="ARBA00022692"/>
    </source>
</evidence>
<evidence type="ECO:0000256" key="8">
    <source>
        <dbReference type="HAMAP-Rule" id="MF_01430"/>
    </source>
</evidence>
<dbReference type="Gene3D" id="2.40.160.50">
    <property type="entry name" value="membrane protein fhac: a member of the omp85/tpsb transporter family"/>
    <property type="match status" value="1"/>
</dbReference>
<gene>
    <name evidence="8" type="primary">bamA</name>
    <name evidence="12" type="ORF">CBW24_07630</name>
</gene>
<feature type="domain" description="POTRA" evidence="11">
    <location>
        <begin position="45"/>
        <end position="112"/>
    </location>
</feature>
<accession>A0A291LYV7</accession>
<keyword evidence="2 8" id="KW-1134">Transmembrane beta strand</keyword>
<keyword evidence="7 8" id="KW-0998">Cell outer membrane</keyword>
<dbReference type="InterPro" id="IPR023707">
    <property type="entry name" value="OM_assembly_BamA"/>
</dbReference>
<dbReference type="HAMAP" id="MF_01430">
    <property type="entry name" value="OM_assembly_BamA"/>
    <property type="match status" value="1"/>
</dbReference>
<dbReference type="EMBL" id="CP021404">
    <property type="protein sequence ID" value="ATI41881.1"/>
    <property type="molecule type" value="Genomic_DNA"/>
</dbReference>
<dbReference type="PIRSF" id="PIRSF006076">
    <property type="entry name" value="OM_assembly_OMP85"/>
    <property type="match status" value="1"/>
</dbReference>
<organism evidence="12 13">
    <name type="scientific">Pacificitalea manganoxidans</name>
    <dbReference type="NCBI Taxonomy" id="1411902"/>
    <lineage>
        <taxon>Bacteria</taxon>
        <taxon>Pseudomonadati</taxon>
        <taxon>Pseudomonadota</taxon>
        <taxon>Alphaproteobacteria</taxon>
        <taxon>Rhodobacterales</taxon>
        <taxon>Paracoccaceae</taxon>
        <taxon>Pacificitalea</taxon>
    </lineage>
</organism>
<evidence type="ECO:0000256" key="9">
    <source>
        <dbReference type="NCBIfam" id="TIGR03303"/>
    </source>
</evidence>
<dbReference type="Proteomes" id="UP000219050">
    <property type="component" value="Chromosome"/>
</dbReference>
<evidence type="ECO:0000313" key="13">
    <source>
        <dbReference type="Proteomes" id="UP000219050"/>
    </source>
</evidence>
<keyword evidence="6 8" id="KW-0472">Membrane</keyword>
<evidence type="ECO:0000256" key="1">
    <source>
        <dbReference type="ARBA" id="ARBA00004370"/>
    </source>
</evidence>
<comment type="function">
    <text evidence="8">Part of the outer membrane protein assembly complex, which is involved in assembly and insertion of beta-barrel proteins into the outer membrane.</text>
</comment>
<comment type="subcellular location">
    <subcellularLocation>
        <location evidence="8">Cell outer membrane</location>
    </subcellularLocation>
    <subcellularLocation>
        <location evidence="1">Membrane</location>
    </subcellularLocation>
</comment>
<dbReference type="InterPro" id="IPR039910">
    <property type="entry name" value="D15-like"/>
</dbReference>